<name>A0A1B0BI13_9MUSC</name>
<feature type="transmembrane region" description="Helical" evidence="1">
    <location>
        <begin position="12"/>
        <end position="34"/>
    </location>
</feature>
<proteinExistence type="predicted"/>
<keyword evidence="1" id="KW-1133">Transmembrane helix</keyword>
<protein>
    <submittedName>
        <fullName evidence="2">Uncharacterized protein</fullName>
    </submittedName>
</protein>
<accession>A0A1B0BI13</accession>
<organism evidence="2 3">
    <name type="scientific">Glossina palpalis gambiensis</name>
    <dbReference type="NCBI Taxonomy" id="67801"/>
    <lineage>
        <taxon>Eukaryota</taxon>
        <taxon>Metazoa</taxon>
        <taxon>Ecdysozoa</taxon>
        <taxon>Arthropoda</taxon>
        <taxon>Hexapoda</taxon>
        <taxon>Insecta</taxon>
        <taxon>Pterygota</taxon>
        <taxon>Neoptera</taxon>
        <taxon>Endopterygota</taxon>
        <taxon>Diptera</taxon>
        <taxon>Brachycera</taxon>
        <taxon>Muscomorpha</taxon>
        <taxon>Hippoboscoidea</taxon>
        <taxon>Glossinidae</taxon>
        <taxon>Glossina</taxon>
    </lineage>
</organism>
<dbReference type="AlphaFoldDB" id="A0A1B0BI13"/>
<keyword evidence="1" id="KW-0472">Membrane</keyword>
<keyword evidence="1" id="KW-0812">Transmembrane</keyword>
<dbReference type="EnsemblMetazoa" id="GPPI030799-RA">
    <property type="protein sequence ID" value="GPPI030799-PA"/>
    <property type="gene ID" value="GPPI030799"/>
</dbReference>
<keyword evidence="3" id="KW-1185">Reference proteome</keyword>
<dbReference type="EMBL" id="JXJN01014728">
    <property type="status" value="NOT_ANNOTATED_CDS"/>
    <property type="molecule type" value="Genomic_DNA"/>
</dbReference>
<evidence type="ECO:0000313" key="3">
    <source>
        <dbReference type="Proteomes" id="UP000092460"/>
    </source>
</evidence>
<sequence length="72" mass="8553">MDLIWTSVITFLFYLAVGACGSLLFVWVFGLVWFGSQNEEQYVQIRSQQISYIYTKRIFLTKKDSYHVYKIV</sequence>
<evidence type="ECO:0000313" key="2">
    <source>
        <dbReference type="EnsemblMetazoa" id="GPPI030799-PA"/>
    </source>
</evidence>
<reference evidence="2" key="2">
    <citation type="submission" date="2020-05" db="UniProtKB">
        <authorList>
            <consortium name="EnsemblMetazoa"/>
        </authorList>
    </citation>
    <scope>IDENTIFICATION</scope>
    <source>
        <strain evidence="2">IAEA</strain>
    </source>
</reference>
<evidence type="ECO:0000256" key="1">
    <source>
        <dbReference type="SAM" id="Phobius"/>
    </source>
</evidence>
<reference evidence="3" key="1">
    <citation type="submission" date="2015-01" db="EMBL/GenBank/DDBJ databases">
        <authorList>
            <person name="Aksoy S."/>
            <person name="Warren W."/>
            <person name="Wilson R.K."/>
        </authorList>
    </citation>
    <scope>NUCLEOTIDE SEQUENCE [LARGE SCALE GENOMIC DNA]</scope>
    <source>
        <strain evidence="3">IAEA</strain>
    </source>
</reference>
<dbReference type="Proteomes" id="UP000092460">
    <property type="component" value="Unassembled WGS sequence"/>
</dbReference>
<dbReference type="VEuPathDB" id="VectorBase:GPPI030799"/>